<feature type="compositionally biased region" description="Polar residues" evidence="1">
    <location>
        <begin position="220"/>
        <end position="243"/>
    </location>
</feature>
<name>G5JT57_STRCG</name>
<dbReference type="Proteomes" id="UP000004322">
    <property type="component" value="Unassembled WGS sequence"/>
</dbReference>
<evidence type="ECO:0000256" key="2">
    <source>
        <dbReference type="SAM" id="Phobius"/>
    </source>
</evidence>
<comment type="caution">
    <text evidence="3">The sequence shown here is derived from an EMBL/GenBank/DDBJ whole genome shotgun (WGS) entry which is preliminary data.</text>
</comment>
<feature type="compositionally biased region" description="Polar residues" evidence="1">
    <location>
        <begin position="254"/>
        <end position="267"/>
    </location>
</feature>
<evidence type="ECO:0008006" key="5">
    <source>
        <dbReference type="Google" id="ProtNLM"/>
    </source>
</evidence>
<accession>G5JT57</accession>
<dbReference type="STRING" id="873449.STRCR_1025"/>
<keyword evidence="2" id="KW-1133">Transmembrane helix</keyword>
<dbReference type="RefSeq" id="WP_004230044.1">
    <property type="nucleotide sequence ID" value="NZ_AEUV02000002.1"/>
</dbReference>
<dbReference type="eggNOG" id="COG3152">
    <property type="taxonomic scope" value="Bacteria"/>
</dbReference>
<dbReference type="GO" id="GO:0016020">
    <property type="term" value="C:membrane"/>
    <property type="evidence" value="ECO:0007669"/>
    <property type="project" value="InterPro"/>
</dbReference>
<feature type="region of interest" description="Disordered" evidence="1">
    <location>
        <begin position="189"/>
        <end position="301"/>
    </location>
</feature>
<feature type="transmembrane region" description="Helical" evidence="2">
    <location>
        <begin position="106"/>
        <end position="122"/>
    </location>
</feature>
<evidence type="ECO:0000256" key="1">
    <source>
        <dbReference type="SAM" id="MobiDB-lite"/>
    </source>
</evidence>
<protein>
    <recommendedName>
        <fullName evidence="5">DUF805 domain-containing protein</fullName>
    </recommendedName>
</protein>
<sequence length="301" mass="33065">MFTAYANFWKHYIDFKGRTKRSEFWWPFLFNNLIRLAFYLIVLVDLIIPFGQRMRLMEDSALSTDGLSIWTDISPLMVTILILWGLFELAILVPSLSIGVRRLRDAAFHWAFIFMYGAALLLNSIPWVGWFLAAALLIASIVLWAFPSREPKPKANVLYAPLGNQFTTAPQQSAVPQQMAGFQQPNPAMIQAQQASATPQQSGFMNSQVSQQGPAVPQGQMPTSSQPAVGQGTVHPQFSNVPQQGMPVNGQAAGGQQTAPNQGQVAPQGQVFPQGQVANPVNPQPNPSPQDGQVPPEQNNK</sequence>
<dbReference type="OrthoDB" id="2285053at2"/>
<keyword evidence="2" id="KW-0812">Transmembrane</keyword>
<feature type="transmembrane region" description="Helical" evidence="2">
    <location>
        <begin position="24"/>
        <end position="48"/>
    </location>
</feature>
<feature type="compositionally biased region" description="Low complexity" evidence="1">
    <location>
        <begin position="191"/>
        <end position="202"/>
    </location>
</feature>
<organism evidence="3 4">
    <name type="scientific">Streptococcus criceti HS-6</name>
    <dbReference type="NCBI Taxonomy" id="873449"/>
    <lineage>
        <taxon>Bacteria</taxon>
        <taxon>Bacillati</taxon>
        <taxon>Bacillota</taxon>
        <taxon>Bacilli</taxon>
        <taxon>Lactobacillales</taxon>
        <taxon>Streptococcaceae</taxon>
        <taxon>Streptococcus</taxon>
    </lineage>
</organism>
<dbReference type="EMBL" id="AEUV02000002">
    <property type="protein sequence ID" value="EHI75533.1"/>
    <property type="molecule type" value="Genomic_DNA"/>
</dbReference>
<reference evidence="3" key="1">
    <citation type="submission" date="2011-07" db="EMBL/GenBank/DDBJ databases">
        <authorList>
            <person name="Stanhope M.J."/>
            <person name="Durkin A.S."/>
            <person name="Hostetler J."/>
            <person name="Kim M."/>
            <person name="Radune D."/>
            <person name="Singh I."/>
            <person name="Town C.D."/>
        </authorList>
    </citation>
    <scope>NUCLEOTIDE SEQUENCE [LARGE SCALE GENOMIC DNA]</scope>
    <source>
        <strain evidence="3">HS-6</strain>
    </source>
</reference>
<gene>
    <name evidence="3" type="ORF">STRCR_1025</name>
</gene>
<feature type="transmembrane region" description="Helical" evidence="2">
    <location>
        <begin position="73"/>
        <end position="94"/>
    </location>
</feature>
<proteinExistence type="predicted"/>
<evidence type="ECO:0000313" key="4">
    <source>
        <dbReference type="Proteomes" id="UP000004322"/>
    </source>
</evidence>
<feature type="transmembrane region" description="Helical" evidence="2">
    <location>
        <begin position="128"/>
        <end position="146"/>
    </location>
</feature>
<dbReference type="InterPro" id="IPR008523">
    <property type="entry name" value="DUF805"/>
</dbReference>
<dbReference type="Pfam" id="PF05656">
    <property type="entry name" value="DUF805"/>
    <property type="match status" value="1"/>
</dbReference>
<keyword evidence="4" id="KW-1185">Reference proteome</keyword>
<feature type="compositionally biased region" description="Polar residues" evidence="1">
    <location>
        <begin position="203"/>
        <end position="213"/>
    </location>
</feature>
<evidence type="ECO:0000313" key="3">
    <source>
        <dbReference type="EMBL" id="EHI75533.1"/>
    </source>
</evidence>
<dbReference type="AlphaFoldDB" id="G5JT57"/>
<keyword evidence="2" id="KW-0472">Membrane</keyword>